<keyword evidence="2" id="KW-1185">Reference proteome</keyword>
<gene>
    <name evidence="1" type="ORF">M9H77_33779</name>
</gene>
<evidence type="ECO:0000313" key="1">
    <source>
        <dbReference type="EMBL" id="KAI5647774.1"/>
    </source>
</evidence>
<proteinExistence type="predicted"/>
<organism evidence="1 2">
    <name type="scientific">Catharanthus roseus</name>
    <name type="common">Madagascar periwinkle</name>
    <name type="synonym">Vinca rosea</name>
    <dbReference type="NCBI Taxonomy" id="4058"/>
    <lineage>
        <taxon>Eukaryota</taxon>
        <taxon>Viridiplantae</taxon>
        <taxon>Streptophyta</taxon>
        <taxon>Embryophyta</taxon>
        <taxon>Tracheophyta</taxon>
        <taxon>Spermatophyta</taxon>
        <taxon>Magnoliopsida</taxon>
        <taxon>eudicotyledons</taxon>
        <taxon>Gunneridae</taxon>
        <taxon>Pentapetalae</taxon>
        <taxon>asterids</taxon>
        <taxon>lamiids</taxon>
        <taxon>Gentianales</taxon>
        <taxon>Apocynaceae</taxon>
        <taxon>Rauvolfioideae</taxon>
        <taxon>Vinceae</taxon>
        <taxon>Catharanthinae</taxon>
        <taxon>Catharanthus</taxon>
    </lineage>
</organism>
<reference evidence="2" key="1">
    <citation type="journal article" date="2023" name="Nat. Plants">
        <title>Single-cell RNA sequencing provides a high-resolution roadmap for understanding the multicellular compartmentation of specialized metabolism.</title>
        <authorList>
            <person name="Sun S."/>
            <person name="Shen X."/>
            <person name="Li Y."/>
            <person name="Li Y."/>
            <person name="Wang S."/>
            <person name="Li R."/>
            <person name="Zhang H."/>
            <person name="Shen G."/>
            <person name="Guo B."/>
            <person name="Wei J."/>
            <person name="Xu J."/>
            <person name="St-Pierre B."/>
            <person name="Chen S."/>
            <person name="Sun C."/>
        </authorList>
    </citation>
    <scope>NUCLEOTIDE SEQUENCE [LARGE SCALE GENOMIC DNA]</scope>
</reference>
<protein>
    <submittedName>
        <fullName evidence="1">Uncharacterized protein</fullName>
    </submittedName>
</protein>
<comment type="caution">
    <text evidence="1">The sequence shown here is derived from an EMBL/GenBank/DDBJ whole genome shotgun (WGS) entry which is preliminary data.</text>
</comment>
<accession>A0ACB9ZL01</accession>
<name>A0ACB9ZL01_CATRO</name>
<evidence type="ECO:0000313" key="2">
    <source>
        <dbReference type="Proteomes" id="UP001060085"/>
    </source>
</evidence>
<dbReference type="EMBL" id="CM044708">
    <property type="protein sequence ID" value="KAI5647774.1"/>
    <property type="molecule type" value="Genomic_DNA"/>
</dbReference>
<sequence length="287" mass="32285">MEASAKRRRTMEELQPWRPWDATPNAALVNIFCRLPIKARFQILPLVCKSWADASRHSRCWASMIADSHYTSSSAFDDAFIKESYPYCSSFADPFDWHRNVDPCFGVHKLQALIDRAGGGTEVTSLYFFPFLTSTSGPPNDDALLRLIAQSCPNLRHLSFHGSYVATEGAVLEVIYRCRKLELIDFAGSPYFTPKVLKEVSACCPNLRGIRGHGILDPSIVSILSAGFPNLRILNLSHSTIVDKDLLDIVTKRTGLQYLDITNCPRLRMYMYIIKGALSQIAEIIYD</sequence>
<dbReference type="Proteomes" id="UP001060085">
    <property type="component" value="Linkage Group LG08"/>
</dbReference>